<dbReference type="SUPFAM" id="SSF90123">
    <property type="entry name" value="ABC transporter transmembrane region"/>
    <property type="match status" value="2"/>
</dbReference>
<evidence type="ECO:0000256" key="4">
    <source>
        <dbReference type="ARBA" id="ARBA00022554"/>
    </source>
</evidence>
<protein>
    <recommendedName>
        <fullName evidence="11">ABC-type glutathione-S-conjugate transporter</fullName>
        <ecNumber evidence="11">7.6.2.3</ecNumber>
    </recommendedName>
</protein>
<evidence type="ECO:0000256" key="6">
    <source>
        <dbReference type="ARBA" id="ARBA00022737"/>
    </source>
</evidence>
<dbReference type="PROSITE" id="PS00211">
    <property type="entry name" value="ABC_TRANSPORTER_1"/>
    <property type="match status" value="1"/>
</dbReference>
<dbReference type="FunFam" id="3.40.50.300:FF:000997">
    <property type="entry name" value="Multidrug resistance-associated protein 1"/>
    <property type="match status" value="1"/>
</dbReference>
<feature type="transmembrane region" description="Helical" evidence="14">
    <location>
        <begin position="108"/>
        <end position="127"/>
    </location>
</feature>
<name>T1K4Y0_TETUR</name>
<reference evidence="17" key="2">
    <citation type="submission" date="2015-06" db="UniProtKB">
        <authorList>
            <consortium name="EnsemblMetazoa"/>
        </authorList>
    </citation>
    <scope>IDENTIFICATION</scope>
</reference>
<evidence type="ECO:0000313" key="17">
    <source>
        <dbReference type="EnsemblMetazoa" id="tetur05g04300.1"/>
    </source>
</evidence>
<feature type="transmembrane region" description="Helical" evidence="14">
    <location>
        <begin position="979"/>
        <end position="1003"/>
    </location>
</feature>
<evidence type="ECO:0000256" key="10">
    <source>
        <dbReference type="ARBA" id="ARBA00023136"/>
    </source>
</evidence>
<dbReference type="Pfam" id="PF00005">
    <property type="entry name" value="ABC_tran"/>
    <property type="match status" value="2"/>
</dbReference>
<evidence type="ECO:0000256" key="1">
    <source>
        <dbReference type="ARBA" id="ARBA00004128"/>
    </source>
</evidence>
<dbReference type="InterPro" id="IPR036640">
    <property type="entry name" value="ABC1_TM_sf"/>
</dbReference>
<feature type="transmembrane region" description="Helical" evidence="14">
    <location>
        <begin position="523"/>
        <end position="544"/>
    </location>
</feature>
<dbReference type="FunFam" id="1.20.1560.10:FF:000020">
    <property type="entry name" value="ABC metal ion transporter"/>
    <property type="match status" value="1"/>
</dbReference>
<feature type="transmembrane region" description="Helical" evidence="14">
    <location>
        <begin position="75"/>
        <end position="96"/>
    </location>
</feature>
<feature type="transmembrane region" description="Helical" evidence="14">
    <location>
        <begin position="288"/>
        <end position="313"/>
    </location>
</feature>
<dbReference type="GO" id="GO:0015431">
    <property type="term" value="F:ABC-type glutathione S-conjugate transporter activity"/>
    <property type="evidence" value="ECO:0007669"/>
    <property type="project" value="UniProtKB-EC"/>
</dbReference>
<feature type="domain" description="ABC transporter" evidence="15">
    <location>
        <begin position="642"/>
        <end position="868"/>
    </location>
</feature>
<dbReference type="GO" id="GO:0005774">
    <property type="term" value="C:vacuolar membrane"/>
    <property type="evidence" value="ECO:0007669"/>
    <property type="project" value="UniProtKB-SubCell"/>
</dbReference>
<dbReference type="GO" id="GO:0016887">
    <property type="term" value="F:ATP hydrolysis activity"/>
    <property type="evidence" value="ECO:0007669"/>
    <property type="project" value="InterPro"/>
</dbReference>
<sequence length="1490" mass="168870">MDRINLEVLCGDSPLWDYNLSWNSTVPKLTRCFHQTILNWLPTIFLWLFSVYELTRTGRIKNKPIPWNLKNRFRLILSISCLLINAFQLVDIIYRYFNSSDQPTPSDFYAPLLNIASFTLISLFFYYHRIRGIHTSAVLWIYIFLQTICTFLISYQTWVDSSEYSHLECGLFNVYFALVALLLIIVSFADGPVHQLEDFELTIYPKQDDNRPTNPENESSFLSYLVFSWFDKMALLGLRKALTTQDLWRLQDDFKTENITTTFEMKVKKSQKTSEGAKEFKGINILPVLVKTFGSYFIVGAFFKLCQDILQFVQPKLLGYLIEFIKNHSEEPVWHGFLIAFAIAIVTFAKTIFVNHYYNRMSIVGMKVSSALTAVIYKKSINLGDKARKDVTTGEIVNLMSVDAKTFLNLMPQINLIWSCPLQIGISIYFLYQELGYSSFFGLAAMVIVMPFNSFMVKWCQKFQVKFMKHKDERVKFMNEVLSGIKILKFYAWEESFLDHVNDLRHKELTHLKRLSYLECATSFLWICSPALVSVATFAAYVLIQGETLTASKAFVSLFLLQILQAPVTMLPDLLSMYIRASVSVRRINKFLNRDDLDQYVTRNDEIDAISIDSAYFKWNKKTEENEETKSKTTRKPEIGEDEPKDVCTNLLNDEPALKNINMSVKTGSFVAIIGSVGSGKSSLLSAILGEMEKVKGRININGKLKIAYVAQQAWIQNATLRDNILFGKPFDKTKYDEVIAACALEPDLAYLPGGDETEIGEKGINLSGGQKQRVSLARACYSDSDLYILDDSLSAVDAHVAKHIFNNVLSSKSGLLRNKTRILVTNKLDILSKVDSIYVLANGEISETGTFQELMDSKGDFSELVEEFTNLAAEPEEGEQSLNESLDKKETLKESSVPVDNKSKKLIEVESSETGKVRWSVYFEYFKMVSFFWFIMILISSVIANGLSLGSNVWLSAWTSASDNANYTLDQTKMRLQVYAALSFGQGIVTFISSLVLVVGAIRASVGFHRDLLYQIFRSPMSFFDTTPTGRIVNRFSKDIDTVDSVIPSWLLCFFQMLATFVIISYSTPLFIVAFVPVCCVYAFIQRIYVTSSRQLKRLESVTRSPIYSHFGETLNGVSTIRAFDVSDRFIQELADKIDHNLCCYYPSIIANKWLGIRLEFCGTILLLFAGIFAVISRETLDSGTVGLSILYASSITATLNWLVRSSSSLETNIVAVERILEYCKIKSEADWYEAKVKPDDNWPEKGSIKFNNYETRYREGTELVLKGITADIKSKEKIGIVGRTGAGKSTVTLSLFRLIEPAGGNIFIDQYNISDLPLHPLRSRLAIIPQDPVLFGGTLRFNVDPFNRYSDDEIWDALSHAHLKDFVSNTGEGLNYSIAEEGKNLSVGQRQLLCLARALLKKPKILFLDEATAAIDYETDSLIQKTIRSEFKDCTILTIAHRLNTIMDSDRVLVLDKGKVAEFDTPEALLDKKDSIFYSLAKEANLVL</sequence>
<organism evidence="17 18">
    <name type="scientific">Tetranychus urticae</name>
    <name type="common">Two-spotted spider mite</name>
    <dbReference type="NCBI Taxonomy" id="32264"/>
    <lineage>
        <taxon>Eukaryota</taxon>
        <taxon>Metazoa</taxon>
        <taxon>Ecdysozoa</taxon>
        <taxon>Arthropoda</taxon>
        <taxon>Chelicerata</taxon>
        <taxon>Arachnida</taxon>
        <taxon>Acari</taxon>
        <taxon>Acariformes</taxon>
        <taxon>Trombidiformes</taxon>
        <taxon>Prostigmata</taxon>
        <taxon>Eleutherengona</taxon>
        <taxon>Raphignathae</taxon>
        <taxon>Tetranychoidea</taxon>
        <taxon>Tetranychidae</taxon>
        <taxon>Tetranychus</taxon>
    </lineage>
</organism>
<evidence type="ECO:0000256" key="12">
    <source>
        <dbReference type="ARBA" id="ARBA00047523"/>
    </source>
</evidence>
<dbReference type="InterPro" id="IPR056227">
    <property type="entry name" value="TMD0_ABC"/>
</dbReference>
<evidence type="ECO:0000259" key="16">
    <source>
        <dbReference type="PROSITE" id="PS50929"/>
    </source>
</evidence>
<feature type="domain" description="ABC transporter" evidence="15">
    <location>
        <begin position="1250"/>
        <end position="1484"/>
    </location>
</feature>
<feature type="domain" description="ABC transmembrane type-1" evidence="16">
    <location>
        <begin position="936"/>
        <end position="1213"/>
    </location>
</feature>
<evidence type="ECO:0000256" key="13">
    <source>
        <dbReference type="SAM" id="MobiDB-lite"/>
    </source>
</evidence>
<comment type="subcellular location">
    <subcellularLocation>
        <location evidence="1">Vacuole membrane</location>
        <topology evidence="1">Multi-pass membrane protein</topology>
    </subcellularLocation>
</comment>
<dbReference type="PANTHER" id="PTHR24223">
    <property type="entry name" value="ATP-BINDING CASSETTE SUB-FAMILY C"/>
    <property type="match status" value="1"/>
</dbReference>
<keyword evidence="18" id="KW-1185">Reference proteome</keyword>
<feature type="transmembrane region" description="Helical" evidence="14">
    <location>
        <begin position="139"/>
        <end position="158"/>
    </location>
</feature>
<dbReference type="InterPro" id="IPR050173">
    <property type="entry name" value="ABC_transporter_C-like"/>
</dbReference>
<evidence type="ECO:0000256" key="9">
    <source>
        <dbReference type="ARBA" id="ARBA00022989"/>
    </source>
</evidence>
<dbReference type="InterPro" id="IPR027417">
    <property type="entry name" value="P-loop_NTPase"/>
</dbReference>
<feature type="domain" description="ABC transmembrane type-1" evidence="16">
    <location>
        <begin position="298"/>
        <end position="580"/>
    </location>
</feature>
<feature type="transmembrane region" description="Helical" evidence="14">
    <location>
        <begin position="1071"/>
        <end position="1091"/>
    </location>
</feature>
<dbReference type="PROSITE" id="PS50893">
    <property type="entry name" value="ABC_TRANSPORTER_2"/>
    <property type="match status" value="2"/>
</dbReference>
<keyword evidence="4" id="KW-0926">Vacuole</keyword>
<proteinExistence type="inferred from homology"/>
<keyword evidence="7" id="KW-0547">Nucleotide-binding</keyword>
<keyword evidence="3" id="KW-0813">Transport</keyword>
<dbReference type="PROSITE" id="PS50929">
    <property type="entry name" value="ABC_TM1F"/>
    <property type="match status" value="2"/>
</dbReference>
<evidence type="ECO:0000256" key="8">
    <source>
        <dbReference type="ARBA" id="ARBA00022840"/>
    </source>
</evidence>
<evidence type="ECO:0000313" key="18">
    <source>
        <dbReference type="Proteomes" id="UP000015104"/>
    </source>
</evidence>
<evidence type="ECO:0000259" key="15">
    <source>
        <dbReference type="PROSITE" id="PS50893"/>
    </source>
</evidence>
<accession>T1K4Y0</accession>
<dbReference type="InterPro" id="IPR017871">
    <property type="entry name" value="ABC_transporter-like_CS"/>
</dbReference>
<dbReference type="FunFam" id="3.40.50.300:FF:000074">
    <property type="entry name" value="Multidrug resistance-associated protein 5 isoform 1"/>
    <property type="match status" value="1"/>
</dbReference>
<evidence type="ECO:0000256" key="11">
    <source>
        <dbReference type="ARBA" id="ARBA00024220"/>
    </source>
</evidence>
<dbReference type="CDD" id="cd03244">
    <property type="entry name" value="ABCC_MRP_domain2"/>
    <property type="match status" value="1"/>
</dbReference>
<dbReference type="InterPro" id="IPR003439">
    <property type="entry name" value="ABC_transporter-like_ATP-bd"/>
</dbReference>
<dbReference type="EC" id="7.6.2.3" evidence="11"/>
<dbReference type="CDD" id="cd03250">
    <property type="entry name" value="ABCC_MRP_domain1"/>
    <property type="match status" value="1"/>
</dbReference>
<dbReference type="Pfam" id="PF24357">
    <property type="entry name" value="TMD0_ABC"/>
    <property type="match status" value="1"/>
</dbReference>
<feature type="transmembrane region" description="Helical" evidence="14">
    <location>
        <begin position="1156"/>
        <end position="1178"/>
    </location>
</feature>
<feature type="transmembrane region" description="Helical" evidence="14">
    <location>
        <begin position="333"/>
        <end position="353"/>
    </location>
</feature>
<evidence type="ECO:0000256" key="7">
    <source>
        <dbReference type="ARBA" id="ARBA00022741"/>
    </source>
</evidence>
<evidence type="ECO:0000256" key="14">
    <source>
        <dbReference type="SAM" id="Phobius"/>
    </source>
</evidence>
<feature type="transmembrane region" description="Helical" evidence="14">
    <location>
        <begin position="414"/>
        <end position="432"/>
    </location>
</feature>
<dbReference type="SUPFAM" id="SSF52540">
    <property type="entry name" value="P-loop containing nucleoside triphosphate hydrolases"/>
    <property type="match status" value="2"/>
</dbReference>
<dbReference type="EMBL" id="CAEY01001581">
    <property type="status" value="NOT_ANNOTATED_CDS"/>
    <property type="molecule type" value="Genomic_DNA"/>
</dbReference>
<dbReference type="HOGENOM" id="CLU_000604_27_3_1"/>
<evidence type="ECO:0000256" key="2">
    <source>
        <dbReference type="ARBA" id="ARBA00009726"/>
    </source>
</evidence>
<keyword evidence="6" id="KW-0677">Repeat</keyword>
<comment type="catalytic activity">
    <reaction evidence="12">
        <text>leukotriene C4(in) + ATP + H2O = leukotriene C4(out) + ADP + phosphate + H(+)</text>
        <dbReference type="Rhea" id="RHEA:38963"/>
        <dbReference type="ChEBI" id="CHEBI:15377"/>
        <dbReference type="ChEBI" id="CHEBI:15378"/>
        <dbReference type="ChEBI" id="CHEBI:30616"/>
        <dbReference type="ChEBI" id="CHEBI:43474"/>
        <dbReference type="ChEBI" id="CHEBI:57973"/>
        <dbReference type="ChEBI" id="CHEBI:456216"/>
    </reaction>
    <physiologicalReaction direction="left-to-right" evidence="12">
        <dbReference type="Rhea" id="RHEA:38964"/>
    </physiologicalReaction>
</comment>
<keyword evidence="8" id="KW-0067">ATP-binding</keyword>
<dbReference type="Gene3D" id="3.40.50.300">
    <property type="entry name" value="P-loop containing nucleotide triphosphate hydrolases"/>
    <property type="match status" value="2"/>
</dbReference>
<dbReference type="FunFam" id="1.20.1560.10:FF:000001">
    <property type="entry name" value="ATP-binding cassette subfamily C member 1"/>
    <property type="match status" value="1"/>
</dbReference>
<dbReference type="eggNOG" id="KOG0054">
    <property type="taxonomic scope" value="Eukaryota"/>
</dbReference>
<dbReference type="Pfam" id="PF00664">
    <property type="entry name" value="ABC_membrane"/>
    <property type="match status" value="2"/>
</dbReference>
<feature type="transmembrane region" description="Helical" evidence="14">
    <location>
        <begin position="438"/>
        <end position="460"/>
    </location>
</feature>
<dbReference type="Proteomes" id="UP000015104">
    <property type="component" value="Unassembled WGS sequence"/>
</dbReference>
<feature type="region of interest" description="Disordered" evidence="13">
    <location>
        <begin position="623"/>
        <end position="642"/>
    </location>
</feature>
<dbReference type="InterPro" id="IPR003593">
    <property type="entry name" value="AAA+_ATPase"/>
</dbReference>
<feature type="transmembrane region" description="Helical" evidence="14">
    <location>
        <begin position="37"/>
        <end position="54"/>
    </location>
</feature>
<keyword evidence="5 14" id="KW-0812">Transmembrane</keyword>
<keyword evidence="9 14" id="KW-1133">Transmembrane helix</keyword>
<dbReference type="EnsemblMetazoa" id="tetur05g04300.1">
    <property type="protein sequence ID" value="tetur05g04300.1"/>
    <property type="gene ID" value="tetur05g04300"/>
</dbReference>
<comment type="similarity">
    <text evidence="2">Belongs to the ABC transporter superfamily. ABCC family. Conjugate transporter (TC 3.A.1.208) subfamily.</text>
</comment>
<reference evidence="18" key="1">
    <citation type="submission" date="2011-08" db="EMBL/GenBank/DDBJ databases">
        <authorList>
            <person name="Rombauts S."/>
        </authorList>
    </citation>
    <scope>NUCLEOTIDE SEQUENCE</scope>
    <source>
        <strain evidence="18">London</strain>
    </source>
</reference>
<dbReference type="Gene3D" id="1.20.1560.10">
    <property type="entry name" value="ABC transporter type 1, transmembrane domain"/>
    <property type="match status" value="2"/>
</dbReference>
<dbReference type="PANTHER" id="PTHR24223:SF443">
    <property type="entry name" value="MULTIDRUG-RESISTANCE LIKE PROTEIN 1, ISOFORM I"/>
    <property type="match status" value="1"/>
</dbReference>
<evidence type="ECO:0000256" key="3">
    <source>
        <dbReference type="ARBA" id="ARBA00022448"/>
    </source>
</evidence>
<dbReference type="CDD" id="cd18595">
    <property type="entry name" value="ABC_6TM_MRP1_2_3_6_D1_like"/>
    <property type="match status" value="1"/>
</dbReference>
<feature type="compositionally biased region" description="Basic and acidic residues" evidence="13">
    <location>
        <begin position="623"/>
        <end position="639"/>
    </location>
</feature>
<dbReference type="GO" id="GO:0000323">
    <property type="term" value="C:lytic vacuole"/>
    <property type="evidence" value="ECO:0007669"/>
    <property type="project" value="UniProtKB-ARBA"/>
</dbReference>
<feature type="transmembrane region" description="Helical" evidence="14">
    <location>
        <begin position="170"/>
        <end position="189"/>
    </location>
</feature>
<evidence type="ECO:0000256" key="5">
    <source>
        <dbReference type="ARBA" id="ARBA00022692"/>
    </source>
</evidence>
<dbReference type="InterPro" id="IPR011527">
    <property type="entry name" value="ABC1_TM_dom"/>
</dbReference>
<dbReference type="GO" id="GO:0005524">
    <property type="term" value="F:ATP binding"/>
    <property type="evidence" value="ECO:0007669"/>
    <property type="project" value="UniProtKB-KW"/>
</dbReference>
<dbReference type="SMART" id="SM00382">
    <property type="entry name" value="AAA"/>
    <property type="match status" value="2"/>
</dbReference>
<keyword evidence="10 14" id="KW-0472">Membrane</keyword>
<feature type="transmembrane region" description="Helical" evidence="14">
    <location>
        <begin position="932"/>
        <end position="959"/>
    </location>
</feature>
<dbReference type="CDD" id="cd18603">
    <property type="entry name" value="ABC_6TM_MRP1_2_3_6_D2_like"/>
    <property type="match status" value="1"/>
</dbReference>